<dbReference type="HOGENOM" id="CLU_028894_1_0_1"/>
<dbReference type="OrthoDB" id="3071584at2759"/>
<dbReference type="SUPFAM" id="SSF52047">
    <property type="entry name" value="RNI-like"/>
    <property type="match status" value="1"/>
</dbReference>
<sequence>MANIPPHIPPEIWLYIANFIPDDVLSQMRTVSKVFLELAMDIRWKEATITTKNISQAMRILDRLSDPFVAERLKVLTLHLPTPIPIGNNQILRPFGPENIPSDLMPGVQMPRSSKFGLHTFDDVLEAIISRSRGFVNLRKLTLDFSVETRWLESFFNSLWASVGQRLHGLSLKGNLHGYYIVLGSNPRLPGLRELGLEIINNHRGFDGSMAAVVLLETILPLINRLSSRLQDLRIMLYPPHPTSPDFSQFFLQLSPLPKLLSLDVRVALNNPSGLENILRDNSATLQRLTLRLNPSGSAVLSKQEKRLAPWLLDCLAHPEYFSRVQNLDIYPTREPEGPYITASFIRRTCDRLREFIIRDRYFDLDEIMLVIEEAAECPNLISLEFNVWHLDVALIDHLFAKLPRLENLKILTVESSTDGFPQYFIRDLKTRFYEGWKLREISVCYGDREVDAETMGALARSIPSVDSCRKRM</sequence>
<name>A0A067SYL4_GALM3</name>
<dbReference type="AlphaFoldDB" id="A0A067SYL4"/>
<proteinExistence type="predicted"/>
<organism evidence="1 2">
    <name type="scientific">Galerina marginata (strain CBS 339.88)</name>
    <dbReference type="NCBI Taxonomy" id="685588"/>
    <lineage>
        <taxon>Eukaryota</taxon>
        <taxon>Fungi</taxon>
        <taxon>Dikarya</taxon>
        <taxon>Basidiomycota</taxon>
        <taxon>Agaricomycotina</taxon>
        <taxon>Agaricomycetes</taxon>
        <taxon>Agaricomycetidae</taxon>
        <taxon>Agaricales</taxon>
        <taxon>Agaricineae</taxon>
        <taxon>Strophariaceae</taxon>
        <taxon>Galerina</taxon>
    </lineage>
</organism>
<evidence type="ECO:0008006" key="3">
    <source>
        <dbReference type="Google" id="ProtNLM"/>
    </source>
</evidence>
<evidence type="ECO:0000313" key="1">
    <source>
        <dbReference type="EMBL" id="KDR76015.1"/>
    </source>
</evidence>
<dbReference type="EMBL" id="KL142379">
    <property type="protein sequence ID" value="KDR76015.1"/>
    <property type="molecule type" value="Genomic_DNA"/>
</dbReference>
<dbReference type="InterPro" id="IPR032675">
    <property type="entry name" value="LRR_dom_sf"/>
</dbReference>
<evidence type="ECO:0000313" key="2">
    <source>
        <dbReference type="Proteomes" id="UP000027222"/>
    </source>
</evidence>
<reference evidence="2" key="1">
    <citation type="journal article" date="2014" name="Proc. Natl. Acad. Sci. U.S.A.">
        <title>Extensive sampling of basidiomycete genomes demonstrates inadequacy of the white-rot/brown-rot paradigm for wood decay fungi.</title>
        <authorList>
            <person name="Riley R."/>
            <person name="Salamov A.A."/>
            <person name="Brown D.W."/>
            <person name="Nagy L.G."/>
            <person name="Floudas D."/>
            <person name="Held B.W."/>
            <person name="Levasseur A."/>
            <person name="Lombard V."/>
            <person name="Morin E."/>
            <person name="Otillar R."/>
            <person name="Lindquist E.A."/>
            <person name="Sun H."/>
            <person name="LaButti K.M."/>
            <person name="Schmutz J."/>
            <person name="Jabbour D."/>
            <person name="Luo H."/>
            <person name="Baker S.E."/>
            <person name="Pisabarro A.G."/>
            <person name="Walton J.D."/>
            <person name="Blanchette R.A."/>
            <person name="Henrissat B."/>
            <person name="Martin F."/>
            <person name="Cullen D."/>
            <person name="Hibbett D.S."/>
            <person name="Grigoriev I.V."/>
        </authorList>
    </citation>
    <scope>NUCLEOTIDE SEQUENCE [LARGE SCALE GENOMIC DNA]</scope>
    <source>
        <strain evidence="2">CBS 339.88</strain>
    </source>
</reference>
<gene>
    <name evidence="1" type="ORF">GALMADRAFT_267734</name>
</gene>
<dbReference type="Gene3D" id="3.80.10.10">
    <property type="entry name" value="Ribonuclease Inhibitor"/>
    <property type="match status" value="1"/>
</dbReference>
<protein>
    <recommendedName>
        <fullName evidence="3">F-box domain-containing protein</fullName>
    </recommendedName>
</protein>
<accession>A0A067SYL4</accession>
<dbReference type="Proteomes" id="UP000027222">
    <property type="component" value="Unassembled WGS sequence"/>
</dbReference>
<keyword evidence="2" id="KW-1185">Reference proteome</keyword>